<sequence>MSDETPSESLEIIIHEEANQTQHNPSHQAQKIPSSIPFKISDFVAWNIFKNQFSTFSDVPSFQSHLSILMCDVVPFQSAKNESIPIMDLISKRFCSRLGRKSGSSILILEEEPTSEQLSSIVLSRVPHTRTRKRQEDTIMESSQKEKKEEILHCLFFSKGDLIKGRPITLQGSKIKNGSESEAMDEDISVHIHIRGMILGKWKAPLAILNNIS</sequence>
<dbReference type="EMBL" id="JACEIK010000190">
    <property type="protein sequence ID" value="MCD7451976.1"/>
    <property type="molecule type" value="Genomic_DNA"/>
</dbReference>
<proteinExistence type="predicted"/>
<dbReference type="Proteomes" id="UP000823775">
    <property type="component" value="Unassembled WGS sequence"/>
</dbReference>
<reference evidence="1 2" key="1">
    <citation type="journal article" date="2021" name="BMC Genomics">
        <title>Datura genome reveals duplications of psychoactive alkaloid biosynthetic genes and high mutation rate following tissue culture.</title>
        <authorList>
            <person name="Rajewski A."/>
            <person name="Carter-House D."/>
            <person name="Stajich J."/>
            <person name="Litt A."/>
        </authorList>
    </citation>
    <scope>NUCLEOTIDE SEQUENCE [LARGE SCALE GENOMIC DNA]</scope>
    <source>
        <strain evidence="1">AR-01</strain>
    </source>
</reference>
<gene>
    <name evidence="1" type="ORF">HAX54_014502</name>
</gene>
<keyword evidence="2" id="KW-1185">Reference proteome</keyword>
<name>A0ABS8S0S7_DATST</name>
<comment type="caution">
    <text evidence="1">The sequence shown here is derived from an EMBL/GenBank/DDBJ whole genome shotgun (WGS) entry which is preliminary data.</text>
</comment>
<evidence type="ECO:0000313" key="2">
    <source>
        <dbReference type="Proteomes" id="UP000823775"/>
    </source>
</evidence>
<protein>
    <submittedName>
        <fullName evidence="1">Uncharacterized protein</fullName>
    </submittedName>
</protein>
<evidence type="ECO:0000313" key="1">
    <source>
        <dbReference type="EMBL" id="MCD7451976.1"/>
    </source>
</evidence>
<organism evidence="1 2">
    <name type="scientific">Datura stramonium</name>
    <name type="common">Jimsonweed</name>
    <name type="synonym">Common thornapple</name>
    <dbReference type="NCBI Taxonomy" id="4076"/>
    <lineage>
        <taxon>Eukaryota</taxon>
        <taxon>Viridiplantae</taxon>
        <taxon>Streptophyta</taxon>
        <taxon>Embryophyta</taxon>
        <taxon>Tracheophyta</taxon>
        <taxon>Spermatophyta</taxon>
        <taxon>Magnoliopsida</taxon>
        <taxon>eudicotyledons</taxon>
        <taxon>Gunneridae</taxon>
        <taxon>Pentapetalae</taxon>
        <taxon>asterids</taxon>
        <taxon>lamiids</taxon>
        <taxon>Solanales</taxon>
        <taxon>Solanaceae</taxon>
        <taxon>Solanoideae</taxon>
        <taxon>Datureae</taxon>
        <taxon>Datura</taxon>
    </lineage>
</organism>
<accession>A0ABS8S0S7</accession>